<dbReference type="InterPro" id="IPR013751">
    <property type="entry name" value="ACP_syn_III_N"/>
</dbReference>
<reference evidence="6" key="1">
    <citation type="journal article" date="2019" name="Int. J. Syst. Evol. Microbiol.">
        <title>The Global Catalogue of Microorganisms (GCM) 10K type strain sequencing project: providing services to taxonomists for standard genome sequencing and annotation.</title>
        <authorList>
            <consortium name="The Broad Institute Genomics Platform"/>
            <consortium name="The Broad Institute Genome Sequencing Center for Infectious Disease"/>
            <person name="Wu L."/>
            <person name="Ma J."/>
        </authorList>
    </citation>
    <scope>NUCLEOTIDE SEQUENCE [LARGE SCALE GENOMIC DNA]</scope>
    <source>
        <strain evidence="6">CGMCC 1.15905</strain>
    </source>
</reference>
<dbReference type="InterPro" id="IPR016039">
    <property type="entry name" value="Thiolase-like"/>
</dbReference>
<evidence type="ECO:0000313" key="5">
    <source>
        <dbReference type="EMBL" id="GGA81901.1"/>
    </source>
</evidence>
<proteinExistence type="predicted"/>
<feature type="domain" description="Beta-ketoacyl-[acyl-carrier-protein] synthase III C-terminal" evidence="3">
    <location>
        <begin position="229"/>
        <end position="314"/>
    </location>
</feature>
<dbReference type="CDD" id="cd00830">
    <property type="entry name" value="KAS_III"/>
    <property type="match status" value="1"/>
</dbReference>
<evidence type="ECO:0000259" key="4">
    <source>
        <dbReference type="Pfam" id="PF08545"/>
    </source>
</evidence>
<name>A0ABQ1HMX0_9GAMM</name>
<keyword evidence="1" id="KW-0808">Transferase</keyword>
<sequence length="317" mass="33841">MDIVAGSAYLPERVADNNYFSQLTGRAPEWFERATGIARRRRAGPEENTNTMAIAAVALLQESSGLDLSDIDLVVGASYTPWDTVGTMAHAVQRHFGLAGAKAIYLSTACSSFINAMELAAAYIETGRCRRALIVAAEHNSLYADDRDEQAGHLWGDAATAMVVEAHVPGGAAALRVLDITSRGLADIGMGPGGVYLQPRSAGLVMPYGKDVFQHACREMETTARTMLGRHGLSIADIRLLVPHQANDRIITQIAGRLGVDDAQVARTIHELGNTGCASTAITLLRHQHLLTPGDVVMLVTFGGGYSTGCALLRCER</sequence>
<feature type="domain" description="Beta-ketoacyl-[acyl-carrier-protein] synthase III N-terminal" evidence="4">
    <location>
        <begin position="106"/>
        <end position="171"/>
    </location>
</feature>
<evidence type="ECO:0000256" key="2">
    <source>
        <dbReference type="ARBA" id="ARBA00023315"/>
    </source>
</evidence>
<dbReference type="InterPro" id="IPR013747">
    <property type="entry name" value="ACP_syn_III_C"/>
</dbReference>
<evidence type="ECO:0000259" key="3">
    <source>
        <dbReference type="Pfam" id="PF08541"/>
    </source>
</evidence>
<protein>
    <submittedName>
        <fullName evidence="5">3-oxoacyl-[acyl-carrier-protein] synthase 3</fullName>
    </submittedName>
</protein>
<dbReference type="PANTHER" id="PTHR34069">
    <property type="entry name" value="3-OXOACYL-[ACYL-CARRIER-PROTEIN] SYNTHASE 3"/>
    <property type="match status" value="1"/>
</dbReference>
<evidence type="ECO:0000256" key="1">
    <source>
        <dbReference type="ARBA" id="ARBA00022679"/>
    </source>
</evidence>
<keyword evidence="6" id="KW-1185">Reference proteome</keyword>
<dbReference type="PANTHER" id="PTHR34069:SF2">
    <property type="entry name" value="BETA-KETOACYL-[ACYL-CARRIER-PROTEIN] SYNTHASE III"/>
    <property type="match status" value="1"/>
</dbReference>
<evidence type="ECO:0000313" key="6">
    <source>
        <dbReference type="Proteomes" id="UP000623419"/>
    </source>
</evidence>
<dbReference type="Proteomes" id="UP000623419">
    <property type="component" value="Unassembled WGS sequence"/>
</dbReference>
<dbReference type="Pfam" id="PF08541">
    <property type="entry name" value="ACP_syn_III_C"/>
    <property type="match status" value="1"/>
</dbReference>
<dbReference type="RefSeq" id="WP_188663777.1">
    <property type="nucleotide sequence ID" value="NZ_BMKC01000002.1"/>
</dbReference>
<gene>
    <name evidence="5" type="primary">fabH</name>
    <name evidence="5" type="ORF">GCM10011521_20320</name>
</gene>
<keyword evidence="2" id="KW-0012">Acyltransferase</keyword>
<dbReference type="Gene3D" id="3.40.47.10">
    <property type="match status" value="1"/>
</dbReference>
<comment type="caution">
    <text evidence="5">The sequence shown here is derived from an EMBL/GenBank/DDBJ whole genome shotgun (WGS) entry which is preliminary data.</text>
</comment>
<dbReference type="EMBL" id="BMKC01000002">
    <property type="protein sequence ID" value="GGA81901.1"/>
    <property type="molecule type" value="Genomic_DNA"/>
</dbReference>
<accession>A0ABQ1HMX0</accession>
<organism evidence="5 6">
    <name type="scientific">Arenimonas soli</name>
    <dbReference type="NCBI Taxonomy" id="2269504"/>
    <lineage>
        <taxon>Bacteria</taxon>
        <taxon>Pseudomonadati</taxon>
        <taxon>Pseudomonadota</taxon>
        <taxon>Gammaproteobacteria</taxon>
        <taxon>Lysobacterales</taxon>
        <taxon>Lysobacteraceae</taxon>
        <taxon>Arenimonas</taxon>
    </lineage>
</organism>
<dbReference type="SUPFAM" id="SSF53901">
    <property type="entry name" value="Thiolase-like"/>
    <property type="match status" value="1"/>
</dbReference>
<dbReference type="Pfam" id="PF08545">
    <property type="entry name" value="ACP_syn_III"/>
    <property type="match status" value="1"/>
</dbReference>